<accession>A0A8S1RR29</accession>
<protein>
    <submittedName>
        <fullName evidence="1">Uncharacterized protein</fullName>
    </submittedName>
</protein>
<organism evidence="1 2">
    <name type="scientific">Paramecium sonneborni</name>
    <dbReference type="NCBI Taxonomy" id="65129"/>
    <lineage>
        <taxon>Eukaryota</taxon>
        <taxon>Sar</taxon>
        <taxon>Alveolata</taxon>
        <taxon>Ciliophora</taxon>
        <taxon>Intramacronucleata</taxon>
        <taxon>Oligohymenophorea</taxon>
        <taxon>Peniculida</taxon>
        <taxon>Parameciidae</taxon>
        <taxon>Paramecium</taxon>
    </lineage>
</organism>
<keyword evidence="2" id="KW-1185">Reference proteome</keyword>
<comment type="caution">
    <text evidence="1">The sequence shown here is derived from an EMBL/GenBank/DDBJ whole genome shotgun (WGS) entry which is preliminary data.</text>
</comment>
<name>A0A8S1RR29_9CILI</name>
<dbReference type="AlphaFoldDB" id="A0A8S1RR29"/>
<proteinExistence type="predicted"/>
<evidence type="ECO:0000313" key="1">
    <source>
        <dbReference type="EMBL" id="CAD8128924.1"/>
    </source>
</evidence>
<reference evidence="1" key="1">
    <citation type="submission" date="2021-01" db="EMBL/GenBank/DDBJ databases">
        <authorList>
            <consortium name="Genoscope - CEA"/>
            <person name="William W."/>
        </authorList>
    </citation>
    <scope>NUCLEOTIDE SEQUENCE</scope>
</reference>
<evidence type="ECO:0000313" key="2">
    <source>
        <dbReference type="Proteomes" id="UP000692954"/>
    </source>
</evidence>
<gene>
    <name evidence="1" type="ORF">PSON_ATCC_30995.1.T2000015</name>
</gene>
<dbReference type="EMBL" id="CAJJDN010000200">
    <property type="protein sequence ID" value="CAD8128924.1"/>
    <property type="molecule type" value="Genomic_DNA"/>
</dbReference>
<dbReference type="Proteomes" id="UP000692954">
    <property type="component" value="Unassembled WGS sequence"/>
</dbReference>
<sequence>MELYLIKEPKTTNLIESTQEVDDYNKNKNRVDKIKILLEFVPDNQIIYQKKEAILRINQLQCQNNQEIFNNIEQIKRLSWFGQYDQWRKKVGLWIAF</sequence>